<keyword evidence="5" id="KW-0520">NAD</keyword>
<sequence>MPEQITAAVLGTAPGRLELETLELDDPGPDEVLIDVHYAGLCRSDLHEMEGVFPTTCPTVLGHEAAGVVRAVGSRVSDVRSGDHVVTCVSAFCGSCHFCLVGRMSLCANRYRLRQRDRPVLTDQAGRSVHPTAGLGAFSTAMVVHQRQIVRIPESTSLAAASVLGCAIVTGVGAVFHSARVEPGSTVAVLGCGGVGIAAIQGARIAGAAQVIAIDTVAARLHDALKFGATATVEAGAVDSVEAVRKLTGGGVDYSFEAIGLAATVEQAFAMLGPGGTATVLGVVPDSQPVTVRASELFVSDKRLQGAFMGANRFPVDIPRYVAFYNQGRLNLDDMISVVLSLDEINDGFQLMKHGGVTRVVADLRRPE</sequence>
<evidence type="ECO:0000256" key="4">
    <source>
        <dbReference type="ARBA" id="ARBA00023002"/>
    </source>
</evidence>
<organism evidence="8 9">
    <name type="scientific">Nocardia rhizosphaerihabitans</name>
    <dbReference type="NCBI Taxonomy" id="1691570"/>
    <lineage>
        <taxon>Bacteria</taxon>
        <taxon>Bacillati</taxon>
        <taxon>Actinomycetota</taxon>
        <taxon>Actinomycetes</taxon>
        <taxon>Mycobacteriales</taxon>
        <taxon>Nocardiaceae</taxon>
        <taxon>Nocardia</taxon>
    </lineage>
</organism>
<keyword evidence="9" id="KW-1185">Reference proteome</keyword>
<reference evidence="9" key="1">
    <citation type="journal article" date="2019" name="Int. J. Syst. Evol. Microbiol.">
        <title>The Global Catalogue of Microorganisms (GCM) 10K type strain sequencing project: providing services to taxonomists for standard genome sequencing and annotation.</title>
        <authorList>
            <consortium name="The Broad Institute Genomics Platform"/>
            <consortium name="The Broad Institute Genome Sequencing Center for Infectious Disease"/>
            <person name="Wu L."/>
            <person name="Ma J."/>
        </authorList>
    </citation>
    <scope>NUCLEOTIDE SEQUENCE [LARGE SCALE GENOMIC DNA]</scope>
    <source>
        <strain evidence="9">CGMCC 4.7329</strain>
    </source>
</reference>
<dbReference type="RefSeq" id="WP_189027706.1">
    <property type="nucleotide sequence ID" value="NZ_BMNE01000003.1"/>
</dbReference>
<dbReference type="Gene3D" id="3.40.50.720">
    <property type="entry name" value="NAD(P)-binding Rossmann-like Domain"/>
    <property type="match status" value="1"/>
</dbReference>
<dbReference type="Pfam" id="PF00107">
    <property type="entry name" value="ADH_zinc_N"/>
    <property type="match status" value="1"/>
</dbReference>
<dbReference type="SMART" id="SM00829">
    <property type="entry name" value="PKS_ER"/>
    <property type="match status" value="1"/>
</dbReference>
<keyword evidence="2 6" id="KW-0479">Metal-binding</keyword>
<evidence type="ECO:0000313" key="8">
    <source>
        <dbReference type="EMBL" id="GGN78614.1"/>
    </source>
</evidence>
<keyword evidence="4" id="KW-0560">Oxidoreductase</keyword>
<evidence type="ECO:0000259" key="7">
    <source>
        <dbReference type="SMART" id="SM00829"/>
    </source>
</evidence>
<evidence type="ECO:0000256" key="2">
    <source>
        <dbReference type="ARBA" id="ARBA00022723"/>
    </source>
</evidence>
<proteinExistence type="inferred from homology"/>
<accession>A0ABQ2KCU3</accession>
<evidence type="ECO:0000256" key="5">
    <source>
        <dbReference type="ARBA" id="ARBA00023027"/>
    </source>
</evidence>
<name>A0ABQ2KCU3_9NOCA</name>
<dbReference type="PANTHER" id="PTHR43880:SF12">
    <property type="entry name" value="ALCOHOL DEHYDROGENASE CLASS-3"/>
    <property type="match status" value="1"/>
</dbReference>
<comment type="similarity">
    <text evidence="1 6">Belongs to the zinc-containing alcohol dehydrogenase family.</text>
</comment>
<evidence type="ECO:0000256" key="3">
    <source>
        <dbReference type="ARBA" id="ARBA00022833"/>
    </source>
</evidence>
<dbReference type="SUPFAM" id="SSF51735">
    <property type="entry name" value="NAD(P)-binding Rossmann-fold domains"/>
    <property type="match status" value="1"/>
</dbReference>
<evidence type="ECO:0000256" key="1">
    <source>
        <dbReference type="ARBA" id="ARBA00008072"/>
    </source>
</evidence>
<evidence type="ECO:0000256" key="6">
    <source>
        <dbReference type="RuleBase" id="RU361277"/>
    </source>
</evidence>
<dbReference type="PANTHER" id="PTHR43880">
    <property type="entry name" value="ALCOHOL DEHYDROGENASE"/>
    <property type="match status" value="1"/>
</dbReference>
<feature type="domain" description="Enoyl reductase (ER)" evidence="7">
    <location>
        <begin position="12"/>
        <end position="362"/>
    </location>
</feature>
<comment type="cofactor">
    <cofactor evidence="6">
        <name>Zn(2+)</name>
        <dbReference type="ChEBI" id="CHEBI:29105"/>
    </cofactor>
</comment>
<dbReference type="InterPro" id="IPR013154">
    <property type="entry name" value="ADH-like_N"/>
</dbReference>
<dbReference type="CDD" id="cd08279">
    <property type="entry name" value="Zn_ADH_class_III"/>
    <property type="match status" value="1"/>
</dbReference>
<dbReference type="InterPro" id="IPR002328">
    <property type="entry name" value="ADH_Zn_CS"/>
</dbReference>
<comment type="caution">
    <text evidence="8">The sequence shown here is derived from an EMBL/GenBank/DDBJ whole genome shotgun (WGS) entry which is preliminary data.</text>
</comment>
<gene>
    <name evidence="8" type="ORF">GCM10011610_26350</name>
</gene>
<dbReference type="InterPro" id="IPR036291">
    <property type="entry name" value="NAD(P)-bd_dom_sf"/>
</dbReference>
<dbReference type="Gene3D" id="3.90.180.10">
    <property type="entry name" value="Medium-chain alcohol dehydrogenases, catalytic domain"/>
    <property type="match status" value="1"/>
</dbReference>
<keyword evidence="3 6" id="KW-0862">Zinc</keyword>
<dbReference type="InterPro" id="IPR013149">
    <property type="entry name" value="ADH-like_C"/>
</dbReference>
<dbReference type="Proteomes" id="UP000658127">
    <property type="component" value="Unassembled WGS sequence"/>
</dbReference>
<dbReference type="Pfam" id="PF08240">
    <property type="entry name" value="ADH_N"/>
    <property type="match status" value="1"/>
</dbReference>
<protein>
    <submittedName>
        <fullName evidence="8">Alcohol dehydrogenase</fullName>
    </submittedName>
</protein>
<dbReference type="SUPFAM" id="SSF50129">
    <property type="entry name" value="GroES-like"/>
    <property type="match status" value="2"/>
</dbReference>
<dbReference type="InterPro" id="IPR011032">
    <property type="entry name" value="GroES-like_sf"/>
</dbReference>
<evidence type="ECO:0000313" key="9">
    <source>
        <dbReference type="Proteomes" id="UP000658127"/>
    </source>
</evidence>
<dbReference type="PROSITE" id="PS00059">
    <property type="entry name" value="ADH_ZINC"/>
    <property type="match status" value="1"/>
</dbReference>
<dbReference type="InterPro" id="IPR020843">
    <property type="entry name" value="ER"/>
</dbReference>
<dbReference type="EMBL" id="BMNE01000003">
    <property type="protein sequence ID" value="GGN78614.1"/>
    <property type="molecule type" value="Genomic_DNA"/>
</dbReference>